<proteinExistence type="predicted"/>
<dbReference type="InterPro" id="IPR011608">
    <property type="entry name" value="PRD"/>
</dbReference>
<feature type="domain" description="PRD" evidence="1">
    <location>
        <begin position="17"/>
        <end position="124"/>
    </location>
</feature>
<reference evidence="2" key="1">
    <citation type="submission" date="2015-03" db="EMBL/GenBank/DDBJ databases">
        <title>MIGS Cultured Bacterial/Archaeal sample from Brevibacillus laterosporus.</title>
        <authorList>
            <person name="Zeng D."/>
            <person name="Zhu L."/>
            <person name="Dong G."/>
            <person name="Ye W."/>
            <person name="Ren D."/>
            <person name="Wu L."/>
            <person name="Xu J."/>
            <person name="Li G."/>
            <person name="Guo L."/>
        </authorList>
    </citation>
    <scope>NUCLEOTIDE SEQUENCE</scope>
    <source>
        <strain evidence="2">B9</strain>
        <plasmid evidence="2">unnamed2</plasmid>
    </source>
</reference>
<dbReference type="InterPro" id="IPR036634">
    <property type="entry name" value="PRD_sf"/>
</dbReference>
<dbReference type="Gene3D" id="1.10.1790.10">
    <property type="entry name" value="PRD domain"/>
    <property type="match status" value="1"/>
</dbReference>
<keyword evidence="2" id="KW-0614">Plasmid</keyword>
<evidence type="ECO:0000259" key="1">
    <source>
        <dbReference type="PROSITE" id="PS51372"/>
    </source>
</evidence>
<geneLocation type="plasmid" evidence="2">
    <name>unnamed2</name>
</geneLocation>
<dbReference type="RefSeq" id="WP_031415414.1">
    <property type="nucleotide sequence ID" value="NZ_CP011076.1"/>
</dbReference>
<accession>A0A0F7C1Y6</accession>
<dbReference type="SUPFAM" id="SSF63520">
    <property type="entry name" value="PTS-regulatory domain, PRD"/>
    <property type="match status" value="1"/>
</dbReference>
<dbReference type="EMBL" id="CP011076">
    <property type="protein sequence ID" value="AKF96125.1"/>
    <property type="molecule type" value="Genomic_DNA"/>
</dbReference>
<protein>
    <recommendedName>
        <fullName evidence="1">PRD domain-containing protein</fullName>
    </recommendedName>
</protein>
<dbReference type="AlphaFoldDB" id="A0A0F7C1Y6"/>
<dbReference type="PROSITE" id="PS51372">
    <property type="entry name" value="PRD_2"/>
    <property type="match status" value="1"/>
</dbReference>
<organism evidence="2">
    <name type="scientific">Brevibacillus laterosporus</name>
    <name type="common">Bacillus laterosporus</name>
    <dbReference type="NCBI Taxonomy" id="1465"/>
    <lineage>
        <taxon>Bacteria</taxon>
        <taxon>Bacillati</taxon>
        <taxon>Bacillota</taxon>
        <taxon>Bacilli</taxon>
        <taxon>Bacillales</taxon>
        <taxon>Paenibacillaceae</taxon>
        <taxon>Brevibacillus</taxon>
    </lineage>
</organism>
<dbReference type="GO" id="GO:0006355">
    <property type="term" value="P:regulation of DNA-templated transcription"/>
    <property type="evidence" value="ECO:0007669"/>
    <property type="project" value="InterPro"/>
</dbReference>
<name>A0A0F7C1Y6_BRELA</name>
<sequence length="125" mass="14347">MRMMISIVEEVAKLSPIQDTEASELTKLLEDIQELTSQIPLTINKERWIAMGVHLLAFMRRVQNKERLAAMDLSLMEEGDVRLQQISQKVLDAYGMQYGFSVEPIEIFLLQVHLETAKALLEETN</sequence>
<gene>
    <name evidence="2" type="ORF">EX87_21490</name>
</gene>
<evidence type="ECO:0000313" key="2">
    <source>
        <dbReference type="EMBL" id="AKF96125.1"/>
    </source>
</evidence>
<dbReference type="Pfam" id="PF00874">
    <property type="entry name" value="PRD"/>
    <property type="match status" value="1"/>
</dbReference>